<evidence type="ECO:0008006" key="3">
    <source>
        <dbReference type="Google" id="ProtNLM"/>
    </source>
</evidence>
<dbReference type="InterPro" id="IPR012545">
    <property type="entry name" value="DUF1697"/>
</dbReference>
<dbReference type="KEGG" id="smu:SMU_344"/>
<dbReference type="HOGENOM" id="CLU_2511310_0_0_9"/>
<proteinExistence type="predicted"/>
<protein>
    <recommendedName>
        <fullName evidence="3">DUF1697 domain-containing protein</fullName>
    </recommendedName>
</protein>
<dbReference type="Pfam" id="PF08002">
    <property type="entry name" value="DUF1697"/>
    <property type="match status" value="1"/>
</dbReference>
<accession>Q8DVW6</accession>
<dbReference type="RefSeq" id="WP_002279638.1">
    <property type="nucleotide sequence ID" value="NC_004350.2"/>
</dbReference>
<evidence type="ECO:0000313" key="2">
    <source>
        <dbReference type="Proteomes" id="UP000002512"/>
    </source>
</evidence>
<reference evidence="1 2" key="1">
    <citation type="journal article" date="2002" name="Proc. Natl. Acad. Sci. U.S.A.">
        <title>Genome sequence of Streptococcus mutans UA159, a cariogenic dental pathogen.</title>
        <authorList>
            <person name="Ajdic D."/>
            <person name="McShan W.M."/>
            <person name="McLaughlin R.E."/>
            <person name="Savic G."/>
            <person name="Chang J."/>
            <person name="Carson M.B."/>
            <person name="Primeaux C."/>
            <person name="Tian R."/>
            <person name="Kenton S."/>
            <person name="Jia H."/>
            <person name="Lin S."/>
            <person name="Qian Y."/>
            <person name="Li S."/>
            <person name="Zhu H."/>
            <person name="Najar F."/>
            <person name="Lai H."/>
            <person name="White J."/>
            <person name="Roe B.A."/>
            <person name="Ferretti J.J."/>
        </authorList>
    </citation>
    <scope>NUCLEOTIDE SEQUENCE [LARGE SCALE GENOMIC DNA]</scope>
    <source>
        <strain evidence="2">ATCC 700610 / UA159</strain>
    </source>
</reference>
<dbReference type="PATRIC" id="fig|210007.7.peg.299"/>
<dbReference type="Gene3D" id="3.30.70.1280">
    <property type="entry name" value="SP0830-like domains"/>
    <property type="match status" value="1"/>
</dbReference>
<dbReference type="AlphaFoldDB" id="Q8DVW6"/>
<evidence type="ECO:0000313" key="1">
    <source>
        <dbReference type="EMBL" id="AAN58103.1"/>
    </source>
</evidence>
<dbReference type="SUPFAM" id="SSF160379">
    <property type="entry name" value="SP0830-like"/>
    <property type="match status" value="1"/>
</dbReference>
<sequence length="85" mass="9696">MAYLRGILEFTGLQSVQTYIQSGNIICETDLSDEKFNQLIDDTIKIKPNAQLVQIAAEQSFDDSFDISRIPMMFGLRNFPEPNYS</sequence>
<dbReference type="OrthoDB" id="9806494at2"/>
<dbReference type="Proteomes" id="UP000002512">
    <property type="component" value="Chromosome"/>
</dbReference>
<organism evidence="1 2">
    <name type="scientific">Streptococcus mutans serotype c (strain ATCC 700610 / UA159)</name>
    <dbReference type="NCBI Taxonomy" id="210007"/>
    <lineage>
        <taxon>Bacteria</taxon>
        <taxon>Bacillati</taxon>
        <taxon>Bacillota</taxon>
        <taxon>Bacilli</taxon>
        <taxon>Lactobacillales</taxon>
        <taxon>Streptococcaceae</taxon>
        <taxon>Streptococcus</taxon>
    </lineage>
</organism>
<dbReference type="EMBL" id="AE014133">
    <property type="protein sequence ID" value="AAN58103.1"/>
    <property type="molecule type" value="Genomic_DNA"/>
</dbReference>
<gene>
    <name evidence="1" type="ordered locus">SMU_344</name>
</gene>
<keyword evidence="2" id="KW-1185">Reference proteome</keyword>
<name>Q8DVW6_STRMU</name>